<feature type="domain" description="Adenylosuccinate lyase C-terminal" evidence="5">
    <location>
        <begin position="371"/>
        <end position="453"/>
    </location>
</feature>
<dbReference type="InterPro" id="IPR020557">
    <property type="entry name" value="Fumarate_lyase_CS"/>
</dbReference>
<dbReference type="RefSeq" id="WP_406699968.1">
    <property type="nucleotide sequence ID" value="NZ_CP155447.1"/>
</dbReference>
<dbReference type="Pfam" id="PF10397">
    <property type="entry name" value="ADSL_C"/>
    <property type="match status" value="1"/>
</dbReference>
<evidence type="ECO:0000256" key="3">
    <source>
        <dbReference type="NCBIfam" id="TIGR00928"/>
    </source>
</evidence>
<evidence type="ECO:0000259" key="5">
    <source>
        <dbReference type="SMART" id="SM00998"/>
    </source>
</evidence>
<dbReference type="NCBIfam" id="TIGR00928">
    <property type="entry name" value="purB"/>
    <property type="match status" value="1"/>
</dbReference>
<keyword evidence="1 4" id="KW-0658">Purine biosynthesis</keyword>
<protein>
    <recommendedName>
        <fullName evidence="3 4">Adenylosuccinate lyase</fullName>
        <shortName evidence="4">ASL</shortName>
        <ecNumber evidence="3 4">4.3.2.2</ecNumber>
    </recommendedName>
    <alternativeName>
        <fullName evidence="4">Adenylosuccinase</fullName>
    </alternativeName>
</protein>
<proteinExistence type="inferred from homology"/>
<dbReference type="FunFam" id="1.10.275.60:FF:000001">
    <property type="entry name" value="Adenylosuccinate lyase"/>
    <property type="match status" value="1"/>
</dbReference>
<dbReference type="InterPro" id="IPR000362">
    <property type="entry name" value="Fumarate_lyase_fam"/>
</dbReference>
<comment type="catalytic activity">
    <reaction evidence="4">
        <text>N(6)-(1,2-dicarboxyethyl)-AMP = fumarate + AMP</text>
        <dbReference type="Rhea" id="RHEA:16853"/>
        <dbReference type="ChEBI" id="CHEBI:29806"/>
        <dbReference type="ChEBI" id="CHEBI:57567"/>
        <dbReference type="ChEBI" id="CHEBI:456215"/>
        <dbReference type="EC" id="4.3.2.2"/>
    </reaction>
</comment>
<dbReference type="GO" id="GO:0044208">
    <property type="term" value="P:'de novo' AMP biosynthetic process"/>
    <property type="evidence" value="ECO:0007669"/>
    <property type="project" value="TreeGrafter"/>
</dbReference>
<dbReference type="Pfam" id="PF00206">
    <property type="entry name" value="Lyase_1"/>
    <property type="match status" value="1"/>
</dbReference>
<evidence type="ECO:0000256" key="1">
    <source>
        <dbReference type="ARBA" id="ARBA00022755"/>
    </source>
</evidence>
<dbReference type="InterPro" id="IPR004769">
    <property type="entry name" value="Pur_lyase"/>
</dbReference>
<dbReference type="InterPro" id="IPR008948">
    <property type="entry name" value="L-Aspartase-like"/>
</dbReference>
<gene>
    <name evidence="6" type="primary">purB</name>
    <name evidence="6" type="ORF">V5E97_14095</name>
</gene>
<dbReference type="PANTHER" id="PTHR43172:SF1">
    <property type="entry name" value="ADENYLOSUCCINATE LYASE"/>
    <property type="match status" value="1"/>
</dbReference>
<evidence type="ECO:0000313" key="6">
    <source>
        <dbReference type="EMBL" id="XBH07124.1"/>
    </source>
</evidence>
<dbReference type="PANTHER" id="PTHR43172">
    <property type="entry name" value="ADENYLOSUCCINATE LYASE"/>
    <property type="match status" value="1"/>
</dbReference>
<name>A0AAU7CP58_9BACT</name>
<reference evidence="6" key="1">
    <citation type="submission" date="2024-05" db="EMBL/GenBank/DDBJ databases">
        <title>Planctomycetes of the genus Singulisphaera possess chitinolytic capabilities.</title>
        <authorList>
            <person name="Ivanova A."/>
        </authorList>
    </citation>
    <scope>NUCLEOTIDE SEQUENCE</scope>
    <source>
        <strain evidence="6">Ch08T</strain>
    </source>
</reference>
<comment type="pathway">
    <text evidence="4">Purine metabolism; IMP biosynthesis via de novo pathway; 5-amino-1-(5-phospho-D-ribosyl)imidazole-4-carboxamide from 5-amino-1-(5-phospho-D-ribosyl)imidazole-4-carboxylate: step 2/2.</text>
</comment>
<dbReference type="SUPFAM" id="SSF48557">
    <property type="entry name" value="L-aspartase-like"/>
    <property type="match status" value="1"/>
</dbReference>
<dbReference type="Gene3D" id="1.20.200.10">
    <property type="entry name" value="Fumarase/aspartase (Central domain)"/>
    <property type="match status" value="1"/>
</dbReference>
<dbReference type="GO" id="GO:0004018">
    <property type="term" value="F:N6-(1,2-dicarboxyethyl)AMP AMP-lyase (fumarate-forming) activity"/>
    <property type="evidence" value="ECO:0007669"/>
    <property type="project" value="UniProtKB-UniRule"/>
</dbReference>
<dbReference type="PRINTS" id="PR00149">
    <property type="entry name" value="FUMRATELYASE"/>
</dbReference>
<dbReference type="AlphaFoldDB" id="A0AAU7CP58"/>
<comment type="catalytic activity">
    <reaction evidence="4">
        <text>(2S)-2-[5-amino-1-(5-phospho-beta-D-ribosyl)imidazole-4-carboxamido]succinate = 5-amino-1-(5-phospho-beta-D-ribosyl)imidazole-4-carboxamide + fumarate</text>
        <dbReference type="Rhea" id="RHEA:23920"/>
        <dbReference type="ChEBI" id="CHEBI:29806"/>
        <dbReference type="ChEBI" id="CHEBI:58443"/>
        <dbReference type="ChEBI" id="CHEBI:58475"/>
        <dbReference type="EC" id="4.3.2.2"/>
    </reaction>
</comment>
<evidence type="ECO:0000256" key="2">
    <source>
        <dbReference type="ARBA" id="ARBA00023239"/>
    </source>
</evidence>
<organism evidence="6">
    <name type="scientific">Singulisphaera sp. Ch08</name>
    <dbReference type="NCBI Taxonomy" id="3120278"/>
    <lineage>
        <taxon>Bacteria</taxon>
        <taxon>Pseudomonadati</taxon>
        <taxon>Planctomycetota</taxon>
        <taxon>Planctomycetia</taxon>
        <taxon>Isosphaerales</taxon>
        <taxon>Isosphaeraceae</taxon>
        <taxon>Singulisphaera</taxon>
    </lineage>
</organism>
<keyword evidence="2 4" id="KW-0456">Lyase</keyword>
<dbReference type="PROSITE" id="PS00163">
    <property type="entry name" value="FUMARATE_LYASES"/>
    <property type="match status" value="1"/>
</dbReference>
<evidence type="ECO:0000256" key="4">
    <source>
        <dbReference type="RuleBase" id="RU361172"/>
    </source>
</evidence>
<comment type="pathway">
    <text evidence="4">Purine metabolism; AMP biosynthesis via de novo pathway; AMP from IMP: step 2/2.</text>
</comment>
<dbReference type="EMBL" id="CP155447">
    <property type="protein sequence ID" value="XBH07124.1"/>
    <property type="molecule type" value="Genomic_DNA"/>
</dbReference>
<sequence>MNDHHVYQNPLITRYASREMAELWSSQRKFSTWRRLWVALAEAQRQLGLNVSESQIAELRANVDQIDFEAARKHEKRLRHDVMAHVHTLGDAAPSARAIIHLGATSCFVTDNTDLILIREGLSLIRNQLVGAIDGLAEFALRWKDLPCLGYTHFQPAQLVTVGKRATLWCYELILDYHEIERRIAALKFLGVKGTTGTQASFLALFDGDHAKVEELDRRVAAAFGFEGSVPVSGQTYTRKIDSQATAALAGVAESAHRFGSDLRLLAHERELDEPFEAEQIGSSAMAYKRNPMRAERMCSIARFAMGLAPVAGQTAATQWLERTLDDSAVRRLVLPQAFLAVDAVLNLYLNVVPGLVVHPAIIGRHVNAELPFMATENLLMAGVQAGGDRQELHERVRIHSLAAVARIKEGAGDNDLIERLRNDPAFAKLDFETLLDPLRFVGRSPEQVAEFVASEVDPIRRNHPDLRGQKRDVDV</sequence>
<dbReference type="Gene3D" id="1.10.275.60">
    <property type="match status" value="1"/>
</dbReference>
<dbReference type="CDD" id="cd03302">
    <property type="entry name" value="Adenylsuccinate_lyase_2"/>
    <property type="match status" value="1"/>
</dbReference>
<dbReference type="EC" id="4.3.2.2" evidence="3 4"/>
<dbReference type="SMART" id="SM00998">
    <property type="entry name" value="ADSL_C"/>
    <property type="match status" value="1"/>
</dbReference>
<comment type="similarity">
    <text evidence="4">Belongs to the lyase 1 family. Adenylosuccinate lyase subfamily.</text>
</comment>
<accession>A0AAU7CP58</accession>
<dbReference type="InterPro" id="IPR019468">
    <property type="entry name" value="AdenyloSucc_lyase_C"/>
</dbReference>
<dbReference type="InterPro" id="IPR022761">
    <property type="entry name" value="Fumarate_lyase_N"/>
</dbReference>
<dbReference type="GO" id="GO:0070626">
    <property type="term" value="F:(S)-2-(5-amino-1-(5-phospho-D-ribosyl)imidazole-4-carboxamido) succinate lyase (fumarate-forming) activity"/>
    <property type="evidence" value="ECO:0007669"/>
    <property type="project" value="TreeGrafter"/>
</dbReference>
<dbReference type="Gene3D" id="1.10.40.30">
    <property type="entry name" value="Fumarase/aspartase (C-terminal domain)"/>
    <property type="match status" value="1"/>
</dbReference>
<dbReference type="GO" id="GO:0005829">
    <property type="term" value="C:cytosol"/>
    <property type="evidence" value="ECO:0007669"/>
    <property type="project" value="TreeGrafter"/>
</dbReference>